<name>A0A4S4LLK0_9AGAM</name>
<comment type="caution">
    <text evidence="2">The sequence shown here is derived from an EMBL/GenBank/DDBJ whole genome shotgun (WGS) entry which is preliminary data.</text>
</comment>
<evidence type="ECO:0000256" key="1">
    <source>
        <dbReference type="SAM" id="MobiDB-lite"/>
    </source>
</evidence>
<reference evidence="2 3" key="1">
    <citation type="submission" date="2019-02" db="EMBL/GenBank/DDBJ databases">
        <title>Genome sequencing of the rare red list fungi Bondarzewia mesenterica.</title>
        <authorList>
            <person name="Buettner E."/>
            <person name="Kellner H."/>
        </authorList>
    </citation>
    <scope>NUCLEOTIDE SEQUENCE [LARGE SCALE GENOMIC DNA]</scope>
    <source>
        <strain evidence="2 3">DSM 108281</strain>
    </source>
</reference>
<accession>A0A4S4LLK0</accession>
<gene>
    <name evidence="2" type="ORF">EW146_g7738</name>
</gene>
<dbReference type="Proteomes" id="UP000310158">
    <property type="component" value="Unassembled WGS sequence"/>
</dbReference>
<sequence>MISHEILSTGETISCSVSDCDFVTLDPALLSNHRKDVHGHIPHHTLKYLTHKVEDIKVEEEEAGFTIPAISGGAQARHGETGQHDVPDQSSIPLHVTFRTDAPTAMVPSGPDFSNPCVLSGRDTPLSTLASTLDPVIPVVHSQSITSPSHCGKYLTNGERDGSTSSPSPAALLSGAGAGASVTDTWHTPALPPQVTLMGFETESQRSGLTSGLRSYLNNPPANILSAGAGTAASLPFIPKSHVFFAPPAIGNTHSVSWPCIESQYPFNPNPPSADCTNTFAGHQSQASSGLPSSAPVFTQRFDISSNAGLSRGSFNRLDSASGASPYTTYDNNHLDTPDFTIPSTTNDLLSAQQAAYRDVEPQVFGFIQGIDDANAAPSWTSASTVFSSNNGIGSGPS</sequence>
<evidence type="ECO:0000313" key="3">
    <source>
        <dbReference type="Proteomes" id="UP000310158"/>
    </source>
</evidence>
<dbReference type="AlphaFoldDB" id="A0A4S4LLK0"/>
<feature type="compositionally biased region" description="Low complexity" evidence="1">
    <location>
        <begin position="165"/>
        <end position="176"/>
    </location>
</feature>
<proteinExistence type="predicted"/>
<dbReference type="EMBL" id="SGPL01000470">
    <property type="protein sequence ID" value="THH12308.1"/>
    <property type="molecule type" value="Genomic_DNA"/>
</dbReference>
<feature type="region of interest" description="Disordered" evidence="1">
    <location>
        <begin position="157"/>
        <end position="176"/>
    </location>
</feature>
<protein>
    <submittedName>
        <fullName evidence="2">Uncharacterized protein</fullName>
    </submittedName>
</protein>
<keyword evidence="3" id="KW-1185">Reference proteome</keyword>
<evidence type="ECO:0000313" key="2">
    <source>
        <dbReference type="EMBL" id="THH12308.1"/>
    </source>
</evidence>
<organism evidence="2 3">
    <name type="scientific">Bondarzewia mesenterica</name>
    <dbReference type="NCBI Taxonomy" id="1095465"/>
    <lineage>
        <taxon>Eukaryota</taxon>
        <taxon>Fungi</taxon>
        <taxon>Dikarya</taxon>
        <taxon>Basidiomycota</taxon>
        <taxon>Agaricomycotina</taxon>
        <taxon>Agaricomycetes</taxon>
        <taxon>Russulales</taxon>
        <taxon>Bondarzewiaceae</taxon>
        <taxon>Bondarzewia</taxon>
    </lineage>
</organism>